<keyword evidence="2" id="KW-1185">Reference proteome</keyword>
<gene>
    <name evidence="1" type="ORF">BBF96_06575</name>
</gene>
<protein>
    <submittedName>
        <fullName evidence="1">Uncharacterized protein</fullName>
    </submittedName>
</protein>
<sequence length="85" mass="9831">MRKLIILKARMADIITDGLRSLLLESLGYDVSIIEYISSLETPKNLMIRVTKVRSKSKEIFNEYKKLKKLLNVKPSLEKLINNLP</sequence>
<proteinExistence type="predicted"/>
<dbReference type="AlphaFoldDB" id="A0A3Q9HPY5"/>
<evidence type="ECO:0000313" key="2">
    <source>
        <dbReference type="Proteomes" id="UP000267250"/>
    </source>
</evidence>
<name>A0A3Q9HPY5_9FIRM</name>
<organism evidence="1 2">
    <name type="scientific">Anoxybacter fermentans</name>
    <dbReference type="NCBI Taxonomy" id="1323375"/>
    <lineage>
        <taxon>Bacteria</taxon>
        <taxon>Bacillati</taxon>
        <taxon>Bacillota</taxon>
        <taxon>Clostridia</taxon>
        <taxon>Halanaerobiales</taxon>
        <taxon>Anoxybacter</taxon>
    </lineage>
</organism>
<accession>A0A3Q9HPY5</accession>
<evidence type="ECO:0000313" key="1">
    <source>
        <dbReference type="EMBL" id="AZR73078.1"/>
    </source>
</evidence>
<dbReference type="Proteomes" id="UP000267250">
    <property type="component" value="Chromosome"/>
</dbReference>
<dbReference type="KEGG" id="aft:BBF96_06575"/>
<dbReference type="RefSeq" id="WP_164730935.1">
    <property type="nucleotide sequence ID" value="NZ_CP016379.1"/>
</dbReference>
<dbReference type="EMBL" id="CP016379">
    <property type="protein sequence ID" value="AZR73078.1"/>
    <property type="molecule type" value="Genomic_DNA"/>
</dbReference>
<reference evidence="1 2" key="1">
    <citation type="submission" date="2016-07" db="EMBL/GenBank/DDBJ databases">
        <title>Genome and transcriptome analysis of iron-reducing fermentative bacteria Anoxybacter fermentans.</title>
        <authorList>
            <person name="Zeng X."/>
            <person name="Shao Z."/>
        </authorList>
    </citation>
    <scope>NUCLEOTIDE SEQUENCE [LARGE SCALE GENOMIC DNA]</scope>
    <source>
        <strain evidence="1 2">DY22613</strain>
    </source>
</reference>